<feature type="transmembrane region" description="Helical" evidence="1">
    <location>
        <begin position="44"/>
        <end position="64"/>
    </location>
</feature>
<feature type="transmembrane region" description="Helical" evidence="1">
    <location>
        <begin position="355"/>
        <end position="375"/>
    </location>
</feature>
<name>A0A4R6K9X6_9ACTN</name>
<feature type="transmembrane region" description="Helical" evidence="1">
    <location>
        <begin position="306"/>
        <end position="323"/>
    </location>
</feature>
<feature type="transmembrane region" description="Helical" evidence="1">
    <location>
        <begin position="419"/>
        <end position="443"/>
    </location>
</feature>
<proteinExistence type="predicted"/>
<keyword evidence="3" id="KW-1185">Reference proteome</keyword>
<dbReference type="EMBL" id="SNWQ01000014">
    <property type="protein sequence ID" value="TDO44872.1"/>
    <property type="molecule type" value="Genomic_DNA"/>
</dbReference>
<sequence length="761" mass="81204">MPPIRPLVRSPVAVARLWPWSVPLVVAVVGLLTVNVPFGSIALYTLYFAGCVVLPGVLLLRALWRTTGNWPEDVGLGAVVGITHQMAGWALFTLVGAQSWLVLWPLLLLAAFAAVPRLRGHWRIGEPKPLPILWTWGLVAAATITVAGAAFGVYAYHPMPPDGTAYYPDLLYHLSMVNELTRSVPPELTQAAGQSLDYHWFANADMAAAVDITKLSPIVVLYRLWLIPLVVITLLVCATLARTVSRAWWTGVLAAAALAGPQLGLLVDTKVDLSPPLSLVSPSQTFGMLAGTAAAVFLVELLFRGARSKTLWVLAIATALVGGGSKPTILPILVGAVGLSALYLFARDRRLPARFIAAGALLLASGVGTMVSVAGSTSGSGLQLLAVVKLQAGYRAATRDATPGGMGGLILPALSSGRLLSIVGALVVFGLLLVGQATALVGYGVLGRRQLRRDPLGWFLLGGLIAGWAGYLLVDHPSASESYFVRSVVPFSLAAVGWMAAGWMRQVDDRRRAAVTVAVLGVGLAVVYSGALLGTRIRPRGDQLDRIVLVALPLFAVLTVTVVLVLLWRRLPWSGLGGLVAVVTVLAVPTVSTFVLSLQVNGGKQAQTFSSPQWRVHPDEAAAALWLAKNSDPDDIVAANTYCRPAGPQRPGCDARGYIVSGIAGRRTLIEGWAYTQQAMARQGVGGKRYTQQPSPWPDRVAITNQALYEPTPLVLQRLRNQYGVRLLYGDLHDGPVSPELDRLAVRRHSVGMIRIYELTR</sequence>
<evidence type="ECO:0008006" key="4">
    <source>
        <dbReference type="Google" id="ProtNLM"/>
    </source>
</evidence>
<keyword evidence="1" id="KW-0472">Membrane</keyword>
<evidence type="ECO:0000313" key="2">
    <source>
        <dbReference type="EMBL" id="TDO44872.1"/>
    </source>
</evidence>
<accession>A0A4R6K9X6</accession>
<gene>
    <name evidence="2" type="ORF">EV643_11417</name>
</gene>
<feature type="transmembrane region" description="Helical" evidence="1">
    <location>
        <begin position="329"/>
        <end position="346"/>
    </location>
</feature>
<feature type="transmembrane region" description="Helical" evidence="1">
    <location>
        <begin position="101"/>
        <end position="118"/>
    </location>
</feature>
<organism evidence="2 3">
    <name type="scientific">Kribbella caucasensis</name>
    <dbReference type="NCBI Taxonomy" id="2512215"/>
    <lineage>
        <taxon>Bacteria</taxon>
        <taxon>Bacillati</taxon>
        <taxon>Actinomycetota</taxon>
        <taxon>Actinomycetes</taxon>
        <taxon>Propionibacteriales</taxon>
        <taxon>Kribbellaceae</taxon>
        <taxon>Kribbella</taxon>
    </lineage>
</organism>
<feature type="transmembrane region" description="Helical" evidence="1">
    <location>
        <begin position="513"/>
        <end position="535"/>
    </location>
</feature>
<protein>
    <recommendedName>
        <fullName evidence="4">4-amino-4-deoxy-L-arabinose transferase-like glycosyltransferase</fullName>
    </recommendedName>
</protein>
<dbReference type="AlphaFoldDB" id="A0A4R6K9X6"/>
<feature type="transmembrane region" description="Helical" evidence="1">
    <location>
        <begin position="130"/>
        <end position="156"/>
    </location>
</feature>
<comment type="caution">
    <text evidence="2">The sequence shown here is derived from an EMBL/GenBank/DDBJ whole genome shotgun (WGS) entry which is preliminary data.</text>
</comment>
<feature type="transmembrane region" description="Helical" evidence="1">
    <location>
        <begin position="220"/>
        <end position="241"/>
    </location>
</feature>
<keyword evidence="1" id="KW-1133">Transmembrane helix</keyword>
<reference evidence="2 3" key="1">
    <citation type="submission" date="2019-03" db="EMBL/GenBank/DDBJ databases">
        <title>Genomic Encyclopedia of Type Strains, Phase III (KMG-III): the genomes of soil and plant-associated and newly described type strains.</title>
        <authorList>
            <person name="Whitman W."/>
        </authorList>
    </citation>
    <scope>NUCLEOTIDE SEQUENCE [LARGE SCALE GENOMIC DNA]</scope>
    <source>
        <strain evidence="2 3">VKM Ac-2527</strain>
    </source>
</reference>
<evidence type="ECO:0000313" key="3">
    <source>
        <dbReference type="Proteomes" id="UP000295388"/>
    </source>
</evidence>
<feature type="transmembrane region" description="Helical" evidence="1">
    <location>
        <begin position="483"/>
        <end position="501"/>
    </location>
</feature>
<feature type="transmembrane region" description="Helical" evidence="1">
    <location>
        <begin position="76"/>
        <end position="95"/>
    </location>
</feature>
<evidence type="ECO:0000256" key="1">
    <source>
        <dbReference type="SAM" id="Phobius"/>
    </source>
</evidence>
<feature type="transmembrane region" description="Helical" evidence="1">
    <location>
        <begin position="547"/>
        <end position="568"/>
    </location>
</feature>
<feature type="transmembrane region" description="Helical" evidence="1">
    <location>
        <begin position="248"/>
        <end position="267"/>
    </location>
</feature>
<dbReference type="OrthoDB" id="3328598at2"/>
<feature type="transmembrane region" description="Helical" evidence="1">
    <location>
        <begin position="455"/>
        <end position="471"/>
    </location>
</feature>
<dbReference type="Proteomes" id="UP000295388">
    <property type="component" value="Unassembled WGS sequence"/>
</dbReference>
<keyword evidence="1" id="KW-0812">Transmembrane</keyword>
<feature type="transmembrane region" description="Helical" evidence="1">
    <location>
        <begin position="575"/>
        <end position="598"/>
    </location>
</feature>
<feature type="transmembrane region" description="Helical" evidence="1">
    <location>
        <begin position="279"/>
        <end position="299"/>
    </location>
</feature>
<feature type="transmembrane region" description="Helical" evidence="1">
    <location>
        <begin position="20"/>
        <end position="38"/>
    </location>
</feature>